<dbReference type="SUPFAM" id="SSF82199">
    <property type="entry name" value="SET domain"/>
    <property type="match status" value="1"/>
</dbReference>
<dbReference type="PROSITE" id="PS50868">
    <property type="entry name" value="POST_SET"/>
    <property type="match status" value="1"/>
</dbReference>
<evidence type="ECO:0000256" key="4">
    <source>
        <dbReference type="ARBA" id="ARBA00022679"/>
    </source>
</evidence>
<dbReference type="InterPro" id="IPR001214">
    <property type="entry name" value="SET_dom"/>
</dbReference>
<dbReference type="PANTHER" id="PTHR22884">
    <property type="entry name" value="SET DOMAIN PROTEINS"/>
    <property type="match status" value="1"/>
</dbReference>
<dbReference type="RefSeq" id="WP_420800200.1">
    <property type="nucleotide sequence ID" value="NZ_JAKLJA010000075.1"/>
</dbReference>
<name>A0A9X1UNP4_9BURK</name>
<feature type="domain" description="SET" evidence="6">
    <location>
        <begin position="9"/>
        <end position="114"/>
    </location>
</feature>
<organism evidence="8 9">
    <name type="scientific">Paraburkholderia tagetis</name>
    <dbReference type="NCBI Taxonomy" id="2913261"/>
    <lineage>
        <taxon>Bacteria</taxon>
        <taxon>Pseudomonadati</taxon>
        <taxon>Pseudomonadota</taxon>
        <taxon>Betaproteobacteria</taxon>
        <taxon>Burkholderiales</taxon>
        <taxon>Burkholderiaceae</taxon>
        <taxon>Paraburkholderia</taxon>
    </lineage>
</organism>
<evidence type="ECO:0000259" key="7">
    <source>
        <dbReference type="PROSITE" id="PS50868"/>
    </source>
</evidence>
<evidence type="ECO:0000259" key="6">
    <source>
        <dbReference type="PROSITE" id="PS50280"/>
    </source>
</evidence>
<dbReference type="InterPro" id="IPR003616">
    <property type="entry name" value="Post-SET_dom"/>
</dbReference>
<evidence type="ECO:0000256" key="1">
    <source>
        <dbReference type="ARBA" id="ARBA00004286"/>
    </source>
</evidence>
<feature type="domain" description="Post-SET" evidence="7">
    <location>
        <begin position="127"/>
        <end position="143"/>
    </location>
</feature>
<comment type="caution">
    <text evidence="8">The sequence shown here is derived from an EMBL/GenBank/DDBJ whole genome shotgun (WGS) entry which is preliminary data.</text>
</comment>
<evidence type="ECO:0000256" key="3">
    <source>
        <dbReference type="ARBA" id="ARBA00022603"/>
    </source>
</evidence>
<dbReference type="Pfam" id="PF00856">
    <property type="entry name" value="SET"/>
    <property type="match status" value="1"/>
</dbReference>
<evidence type="ECO:0000313" key="8">
    <source>
        <dbReference type="EMBL" id="MCG5078837.1"/>
    </source>
</evidence>
<dbReference type="PROSITE" id="PS50280">
    <property type="entry name" value="SET"/>
    <property type="match status" value="1"/>
</dbReference>
<protein>
    <submittedName>
        <fullName evidence="8">SET domain-containing protein-lysine N-methyltransferase</fullName>
    </submittedName>
</protein>
<dbReference type="Proteomes" id="UP001139308">
    <property type="component" value="Unassembled WGS sequence"/>
</dbReference>
<dbReference type="SMART" id="SM00317">
    <property type="entry name" value="SET"/>
    <property type="match status" value="1"/>
</dbReference>
<dbReference type="InterPro" id="IPR050777">
    <property type="entry name" value="SET2_Histone-Lys_MeTrsfase"/>
</dbReference>
<gene>
    <name evidence="8" type="ORF">L5014_36900</name>
</gene>
<dbReference type="AlphaFoldDB" id="A0A9X1UNP4"/>
<evidence type="ECO:0000256" key="5">
    <source>
        <dbReference type="ARBA" id="ARBA00022691"/>
    </source>
</evidence>
<keyword evidence="4" id="KW-0808">Transferase</keyword>
<keyword evidence="5" id="KW-0949">S-adenosyl-L-methionine</keyword>
<dbReference type="InterPro" id="IPR021769">
    <property type="entry name" value="DUF3331"/>
</dbReference>
<keyword evidence="9" id="KW-1185">Reference proteome</keyword>
<dbReference type="GO" id="GO:0032259">
    <property type="term" value="P:methylation"/>
    <property type="evidence" value="ECO:0007669"/>
    <property type="project" value="UniProtKB-KW"/>
</dbReference>
<evidence type="ECO:0000256" key="2">
    <source>
        <dbReference type="ARBA" id="ARBA00022454"/>
    </source>
</evidence>
<dbReference type="GO" id="GO:0005694">
    <property type="term" value="C:chromosome"/>
    <property type="evidence" value="ECO:0007669"/>
    <property type="project" value="UniProtKB-SubCell"/>
</dbReference>
<proteinExistence type="predicted"/>
<comment type="subcellular location">
    <subcellularLocation>
        <location evidence="1">Chromosome</location>
    </subcellularLocation>
</comment>
<keyword evidence="2" id="KW-0158">Chromosome</keyword>
<dbReference type="Pfam" id="PF11811">
    <property type="entry name" value="DUF3331"/>
    <property type="match status" value="1"/>
</dbReference>
<evidence type="ECO:0000313" key="9">
    <source>
        <dbReference type="Proteomes" id="UP001139308"/>
    </source>
</evidence>
<dbReference type="EMBL" id="JAKLJA010000075">
    <property type="protein sequence ID" value="MCG5078837.1"/>
    <property type="molecule type" value="Genomic_DNA"/>
</dbReference>
<accession>A0A9X1UNP4</accession>
<dbReference type="GO" id="GO:0008168">
    <property type="term" value="F:methyltransferase activity"/>
    <property type="evidence" value="ECO:0007669"/>
    <property type="project" value="UniProtKB-KW"/>
</dbReference>
<reference evidence="8" key="1">
    <citation type="submission" date="2022-01" db="EMBL/GenBank/DDBJ databases">
        <title>Genome sequence and assembly of Parabukholderia sp. RG36.</title>
        <authorList>
            <person name="Chhetri G."/>
        </authorList>
    </citation>
    <scope>NUCLEOTIDE SEQUENCE</scope>
    <source>
        <strain evidence="8">RG36</strain>
    </source>
</reference>
<dbReference type="InterPro" id="IPR046341">
    <property type="entry name" value="SET_dom_sf"/>
</dbReference>
<dbReference type="Gene3D" id="2.170.270.10">
    <property type="entry name" value="SET domain"/>
    <property type="match status" value="1"/>
</dbReference>
<keyword evidence="3" id="KW-0489">Methyltransferase</keyword>
<sequence length="281" mass="30598">MNADGKRTPCVIVRELRHGRGVFARRDLGAGEILLEYRGECVDQNAAFSRPVTNRFLLGLSNGRIINGDCRGNTARWINHSCDPNCVTVERKGRVFIRAARAIRIGREITIDQALGFAGAITPAMRARFVCHCGAHSCRGTKLIALGDDYLKAPDGVPAVTSLRSTQAQRIAPARIRVLERLPGNRIVVSWRQPGRACYSEQIWLPATATEAGLCALSMISFEAGARVFLPTGEPLPLNREERILADAIAALDPESAVRGCLRQLHEAVAATLARESGRPV</sequence>